<organism evidence="1 2">
    <name type="scientific">Leptospira alstonii serovar Sichuan str. 79601</name>
    <dbReference type="NCBI Taxonomy" id="1218565"/>
    <lineage>
        <taxon>Bacteria</taxon>
        <taxon>Pseudomonadati</taxon>
        <taxon>Spirochaetota</taxon>
        <taxon>Spirochaetia</taxon>
        <taxon>Leptospirales</taxon>
        <taxon>Leptospiraceae</taxon>
        <taxon>Leptospira</taxon>
    </lineage>
</organism>
<proteinExistence type="predicted"/>
<dbReference type="Proteomes" id="UP000011988">
    <property type="component" value="Unassembled WGS sequence"/>
</dbReference>
<name>M6CHZ2_9LEPT</name>
<dbReference type="AlphaFoldDB" id="M6CHZ2"/>
<comment type="caution">
    <text evidence="1">The sequence shown here is derived from an EMBL/GenBank/DDBJ whole genome shotgun (WGS) entry which is preliminary data.</text>
</comment>
<gene>
    <name evidence="1" type="ORF">LEP1GSC194_0636</name>
</gene>
<dbReference type="PATRIC" id="fig|1218565.3.peg.3992"/>
<protein>
    <submittedName>
        <fullName evidence="1">Uncharacterized protein</fullName>
    </submittedName>
</protein>
<dbReference type="EMBL" id="ANIK01000104">
    <property type="protein sequence ID" value="EMJ91472.1"/>
    <property type="molecule type" value="Genomic_DNA"/>
</dbReference>
<evidence type="ECO:0000313" key="2">
    <source>
        <dbReference type="Proteomes" id="UP000011988"/>
    </source>
</evidence>
<sequence length="38" mass="4750">MFRAELYLFSEFRPIYFREKSFEIFPLSGARKLWNFLV</sequence>
<evidence type="ECO:0000313" key="1">
    <source>
        <dbReference type="EMBL" id="EMJ91472.1"/>
    </source>
</evidence>
<accession>M6CHZ2</accession>
<reference evidence="1 2" key="1">
    <citation type="submission" date="2013-01" db="EMBL/GenBank/DDBJ databases">
        <authorList>
            <person name="Harkins D.M."/>
            <person name="Durkin A.S."/>
            <person name="Brinkac L.M."/>
            <person name="Haft D.H."/>
            <person name="Selengut J.D."/>
            <person name="Sanka R."/>
            <person name="DePew J."/>
            <person name="Purushe J."/>
            <person name="Galloway R.L."/>
            <person name="Vinetz J.M."/>
            <person name="Sutton G.G."/>
            <person name="Nierman W.C."/>
            <person name="Fouts D.E."/>
        </authorList>
    </citation>
    <scope>NUCLEOTIDE SEQUENCE [LARGE SCALE GENOMIC DNA]</scope>
    <source>
        <strain evidence="1 2">79601</strain>
    </source>
</reference>